<dbReference type="AlphaFoldDB" id="A0A8S1XML4"/>
<dbReference type="EMBL" id="CAJJDO010000129">
    <property type="protein sequence ID" value="CAD8201968.1"/>
    <property type="molecule type" value="Genomic_DNA"/>
</dbReference>
<organism evidence="1 2">
    <name type="scientific">Paramecium pentaurelia</name>
    <dbReference type="NCBI Taxonomy" id="43138"/>
    <lineage>
        <taxon>Eukaryota</taxon>
        <taxon>Sar</taxon>
        <taxon>Alveolata</taxon>
        <taxon>Ciliophora</taxon>
        <taxon>Intramacronucleata</taxon>
        <taxon>Oligohymenophorea</taxon>
        <taxon>Peniculida</taxon>
        <taxon>Parameciidae</taxon>
        <taxon>Paramecium</taxon>
    </lineage>
</organism>
<comment type="caution">
    <text evidence="1">The sequence shown here is derived from an EMBL/GenBank/DDBJ whole genome shotgun (WGS) entry which is preliminary data.</text>
</comment>
<dbReference type="Proteomes" id="UP000689195">
    <property type="component" value="Unassembled WGS sequence"/>
</dbReference>
<name>A0A8S1XML4_9CILI</name>
<proteinExistence type="predicted"/>
<evidence type="ECO:0000313" key="2">
    <source>
        <dbReference type="Proteomes" id="UP000689195"/>
    </source>
</evidence>
<evidence type="ECO:0000313" key="1">
    <source>
        <dbReference type="EMBL" id="CAD8201968.1"/>
    </source>
</evidence>
<reference evidence="1" key="1">
    <citation type="submission" date="2021-01" db="EMBL/GenBank/DDBJ databases">
        <authorList>
            <consortium name="Genoscope - CEA"/>
            <person name="William W."/>
        </authorList>
    </citation>
    <scope>NUCLEOTIDE SEQUENCE</scope>
</reference>
<keyword evidence="2" id="KW-1185">Reference proteome</keyword>
<gene>
    <name evidence="1" type="ORF">PPENT_87.1.T1290134</name>
</gene>
<sequence>MFCCLIRDGLKQPFCKHLSLFNQGQPFQFHQRIMNFSKFQIPVSYTFQIVIHSQLKFLKEFQIVAYFFLSLSIQSNDTNKTIPYFFLKEINYEAF</sequence>
<accession>A0A8S1XML4</accession>
<protein>
    <submittedName>
        <fullName evidence="1">Uncharacterized protein</fullName>
    </submittedName>
</protein>